<evidence type="ECO:0000313" key="1">
    <source>
        <dbReference type="EMBL" id="CAD6443674.1"/>
    </source>
</evidence>
<accession>A0A8H2VRJ8</accession>
<proteinExistence type="predicted"/>
<dbReference type="AlphaFoldDB" id="A0A8H2VRJ8"/>
<dbReference type="Proteomes" id="UP000624404">
    <property type="component" value="Unassembled WGS sequence"/>
</dbReference>
<reference evidence="1" key="1">
    <citation type="submission" date="2020-10" db="EMBL/GenBank/DDBJ databases">
        <authorList>
            <person name="Kusch S."/>
        </authorList>
    </citation>
    <scope>NUCLEOTIDE SEQUENCE</scope>
    <source>
        <strain evidence="1">SwB9</strain>
    </source>
</reference>
<comment type="caution">
    <text evidence="1">The sequence shown here is derived from an EMBL/GenBank/DDBJ whole genome shotgun (WGS) entry which is preliminary data.</text>
</comment>
<keyword evidence="2" id="KW-1185">Reference proteome</keyword>
<sequence length="154" mass="17792">MLKPRLYKKLKNLVEGSRSVEQLSEMHNHLLKLARSLESFAPWKRAMGFLAGKHSCACSTPGTRGIIKFLVLSGDLEGPQYVKPKIEEQFQRNPREIAHRIRILKSQEPRLSVVKGLVISIDRRQRIKVGAATFKTRVHSTLRSERDRRRRIQV</sequence>
<name>A0A8H2VRJ8_9HELO</name>
<gene>
    <name evidence="1" type="ORF">SCLTRI_LOCUS3467</name>
</gene>
<protein>
    <submittedName>
        <fullName evidence="1">F8c22ff7-ac03-4776-9e00-372ef2d3475f</fullName>
    </submittedName>
</protein>
<dbReference type="EMBL" id="CAJHIA010000010">
    <property type="protein sequence ID" value="CAD6443674.1"/>
    <property type="molecule type" value="Genomic_DNA"/>
</dbReference>
<dbReference type="OrthoDB" id="2394218at2759"/>
<organism evidence="1 2">
    <name type="scientific">Sclerotinia trifoliorum</name>
    <dbReference type="NCBI Taxonomy" id="28548"/>
    <lineage>
        <taxon>Eukaryota</taxon>
        <taxon>Fungi</taxon>
        <taxon>Dikarya</taxon>
        <taxon>Ascomycota</taxon>
        <taxon>Pezizomycotina</taxon>
        <taxon>Leotiomycetes</taxon>
        <taxon>Helotiales</taxon>
        <taxon>Sclerotiniaceae</taxon>
        <taxon>Sclerotinia</taxon>
    </lineage>
</organism>
<evidence type="ECO:0000313" key="2">
    <source>
        <dbReference type="Proteomes" id="UP000624404"/>
    </source>
</evidence>